<evidence type="ECO:0000313" key="17">
    <source>
        <dbReference type="EMBL" id="CAL1698495.1"/>
    </source>
</evidence>
<dbReference type="SUPFAM" id="SSF52113">
    <property type="entry name" value="BRCT domain"/>
    <property type="match status" value="1"/>
</dbReference>
<dbReference type="InterPro" id="IPR036420">
    <property type="entry name" value="BRCT_dom_sf"/>
</dbReference>
<name>A0ABP1CS40_9APHY</name>
<comment type="catalytic activity">
    <reaction evidence="14">
        <text>DNA(n) + a 2'-deoxyribonucleoside 5'-triphosphate = DNA(n+1) + diphosphate</text>
        <dbReference type="Rhea" id="RHEA:22508"/>
        <dbReference type="Rhea" id="RHEA-COMP:17339"/>
        <dbReference type="Rhea" id="RHEA-COMP:17340"/>
        <dbReference type="ChEBI" id="CHEBI:33019"/>
        <dbReference type="ChEBI" id="CHEBI:61560"/>
        <dbReference type="ChEBI" id="CHEBI:173112"/>
        <dbReference type="EC" id="2.7.7.7"/>
    </reaction>
</comment>
<dbReference type="InterPro" id="IPR010996">
    <property type="entry name" value="HHH_MUS81"/>
</dbReference>
<evidence type="ECO:0000256" key="2">
    <source>
        <dbReference type="ARBA" id="ARBA00008323"/>
    </source>
</evidence>
<dbReference type="Gene3D" id="1.10.150.20">
    <property type="entry name" value="5' to 3' exonuclease, C-terminal subdomain"/>
    <property type="match status" value="1"/>
</dbReference>
<evidence type="ECO:0000256" key="14">
    <source>
        <dbReference type="ARBA" id="ARBA00049244"/>
    </source>
</evidence>
<evidence type="ECO:0000256" key="9">
    <source>
        <dbReference type="ARBA" id="ARBA00022763"/>
    </source>
</evidence>
<evidence type="ECO:0000256" key="1">
    <source>
        <dbReference type="ARBA" id="ARBA00001936"/>
    </source>
</evidence>
<dbReference type="EC" id="2.7.7.7" evidence="3"/>
<dbReference type="CDD" id="cd00141">
    <property type="entry name" value="NT_POLXc"/>
    <property type="match status" value="1"/>
</dbReference>
<keyword evidence="7" id="KW-0548">Nucleotidyltransferase</keyword>
<dbReference type="InterPro" id="IPR022312">
    <property type="entry name" value="DNA_pol_X"/>
</dbReference>
<feature type="domain" description="BRCT" evidence="16">
    <location>
        <begin position="331"/>
        <end position="418"/>
    </location>
</feature>
<dbReference type="Proteomes" id="UP001497453">
    <property type="component" value="Chromosome 10"/>
</dbReference>
<dbReference type="Gene3D" id="3.40.50.10190">
    <property type="entry name" value="BRCT domain"/>
    <property type="match status" value="1"/>
</dbReference>
<sequence length="926" mass="103004">MSDITRFFAQLEERMNMPDEDVSDYLTRLSESHRNYDHTKTDNSSNDGAAWDSSLSHRIPGVDYCESNAAAEIQSSCGPVACDFSVVDRNVDTHSGASPSGAAINPNPDVIPRPSDARLKRKASDGRLASPGIRNKRAKASPENSRLTAANEIGDAQIPPSTQHDPVTRANQLPADSGNEPVQQGLHRYDTMHAPDTRPSVRRDNSAKEPTFFGANDCPAPEESAGVTAGQTHASEEPPQDVVQSRTSAHSSKRKRPSVQKSHASAVAAASSNAASLNDPTATSEPPSKRPRKTSNVKESASVWLSVKDPKQKQSLLPSEYAKKIEDKIKPAETFLSGMCIYYYGADLNIATQTTRMRMFKLAQYGARVAPKYDPESVTHIIVDKIVSRHIFLEKHNLRKLKDVPGHIPILTWDWVTDKGKGQFSKYAAFRRRNAVDSMPYDIDTNISSKAQRTAKGKKRASPRPPSSNSSDEEVSSIPQFTSSGRAKSKPNGPGRGDKAGASDEKGANQSEVSPRTEEDAGIGSNKDPLAEFYELARSERDAERYRYRDDETDDENEHPGSRAVTGSGRISRQSKFICDGIKKSYANCPNQDVIDKLTALKRIHENGFAKDDRFKVYNYNKCLGQLHSYPTRIHSREEAMLLNGVGTETAKKIMEIIETGDLRRLHYERTGDIKIVETFRGIYGVGGKTAYKWYVNGCRTLDDLRNRKGGVKLSTVQQIGLKYYNVDINSRMPRSEAATIFDKIKAIALKIDPHLFIEIMGSYRRGKADCGDIDILITRPTDDGKTHAGVLCKLLRELRIAGIITEDLCLPDSWSDLELVYRGLCRKDSSSRRRRIDFLTVPYESRGAALLYYTGDDIFNRSMRMKANKMGYSLNQKGLFAGVVRDPHDRTRKLNQGTNIASSSERQIFEILGVPWQEPHERIRG</sequence>
<feature type="region of interest" description="Disordered" evidence="15">
    <location>
        <begin position="444"/>
        <end position="531"/>
    </location>
</feature>
<protein>
    <recommendedName>
        <fullName evidence="4">DNA polymerase lambda</fullName>
        <ecNumber evidence="3">2.7.7.7</ecNumber>
    </recommendedName>
</protein>
<keyword evidence="6" id="KW-0808">Transferase</keyword>
<dbReference type="Pfam" id="PF14716">
    <property type="entry name" value="HHH_8"/>
    <property type="match status" value="1"/>
</dbReference>
<keyword evidence="13" id="KW-0456">Lyase</keyword>
<reference evidence="18" key="1">
    <citation type="submission" date="2024-04" db="EMBL/GenBank/DDBJ databases">
        <authorList>
            <person name="Shaw F."/>
            <person name="Minotto A."/>
        </authorList>
    </citation>
    <scope>NUCLEOTIDE SEQUENCE [LARGE SCALE GENOMIC DNA]</scope>
</reference>
<accession>A0ABP1CS40</accession>
<dbReference type="InterPro" id="IPR043519">
    <property type="entry name" value="NT_sf"/>
</dbReference>
<keyword evidence="9" id="KW-0227">DNA damage</keyword>
<evidence type="ECO:0000256" key="5">
    <source>
        <dbReference type="ARBA" id="ARBA00022634"/>
    </source>
</evidence>
<dbReference type="InterPro" id="IPR028207">
    <property type="entry name" value="DNA_pol_B_palm_palm"/>
</dbReference>
<dbReference type="PRINTS" id="PR00870">
    <property type="entry name" value="DNAPOLXBETA"/>
</dbReference>
<dbReference type="SUPFAM" id="SSF47802">
    <property type="entry name" value="DNA polymerase beta, N-terminal domain-like"/>
    <property type="match status" value="1"/>
</dbReference>
<dbReference type="SMART" id="SM00483">
    <property type="entry name" value="POLXc"/>
    <property type="match status" value="1"/>
</dbReference>
<keyword evidence="18" id="KW-1185">Reference proteome</keyword>
<dbReference type="Pfam" id="PF10391">
    <property type="entry name" value="DNA_pol_lambd_f"/>
    <property type="match status" value="1"/>
</dbReference>
<dbReference type="PROSITE" id="PS00522">
    <property type="entry name" value="DNA_POLYMERASE_X"/>
    <property type="match status" value="1"/>
</dbReference>
<evidence type="ECO:0000256" key="11">
    <source>
        <dbReference type="ARBA" id="ARBA00023125"/>
    </source>
</evidence>
<dbReference type="PROSITE" id="PS50172">
    <property type="entry name" value="BRCT"/>
    <property type="match status" value="1"/>
</dbReference>
<evidence type="ECO:0000256" key="8">
    <source>
        <dbReference type="ARBA" id="ARBA00022705"/>
    </source>
</evidence>
<feature type="region of interest" description="Disordered" evidence="15">
    <location>
        <begin position="544"/>
        <end position="570"/>
    </location>
</feature>
<dbReference type="InterPro" id="IPR002008">
    <property type="entry name" value="DNA_pol_X_beta-like"/>
</dbReference>
<feature type="compositionally biased region" description="Basic residues" evidence="15">
    <location>
        <begin position="453"/>
        <end position="462"/>
    </location>
</feature>
<dbReference type="InterPro" id="IPR002054">
    <property type="entry name" value="DNA-dir_DNA_pol_X"/>
</dbReference>
<evidence type="ECO:0000256" key="10">
    <source>
        <dbReference type="ARBA" id="ARBA00022932"/>
    </source>
</evidence>
<evidence type="ECO:0000256" key="7">
    <source>
        <dbReference type="ARBA" id="ARBA00022695"/>
    </source>
</evidence>
<evidence type="ECO:0000256" key="15">
    <source>
        <dbReference type="SAM" id="MobiDB-lite"/>
    </source>
</evidence>
<feature type="compositionally biased region" description="Basic and acidic residues" evidence="15">
    <location>
        <begin position="496"/>
        <end position="507"/>
    </location>
</feature>
<evidence type="ECO:0000256" key="3">
    <source>
        <dbReference type="ARBA" id="ARBA00012417"/>
    </source>
</evidence>
<proteinExistence type="inferred from homology"/>
<dbReference type="Gene3D" id="3.30.210.10">
    <property type="entry name" value="DNA polymerase, thumb domain"/>
    <property type="match status" value="1"/>
</dbReference>
<dbReference type="InterPro" id="IPR018944">
    <property type="entry name" value="DNA_pol_lambd_fingers_domain"/>
</dbReference>
<keyword evidence="5" id="KW-0237">DNA synthesis</keyword>
<keyword evidence="8" id="KW-0235">DNA replication</keyword>
<feature type="compositionally biased region" description="Basic and acidic residues" evidence="15">
    <location>
        <begin position="187"/>
        <end position="207"/>
    </location>
</feature>
<feature type="compositionally biased region" description="Low complexity" evidence="15">
    <location>
        <begin position="262"/>
        <end position="276"/>
    </location>
</feature>
<dbReference type="InterPro" id="IPR019843">
    <property type="entry name" value="DNA_pol-X_BS"/>
</dbReference>
<dbReference type="Gene3D" id="1.10.150.110">
    <property type="entry name" value="DNA polymerase beta, N-terminal domain-like"/>
    <property type="match status" value="1"/>
</dbReference>
<organism evidence="17 18">
    <name type="scientific">Somion occarium</name>
    <dbReference type="NCBI Taxonomy" id="3059160"/>
    <lineage>
        <taxon>Eukaryota</taxon>
        <taxon>Fungi</taxon>
        <taxon>Dikarya</taxon>
        <taxon>Basidiomycota</taxon>
        <taxon>Agaricomycotina</taxon>
        <taxon>Agaricomycetes</taxon>
        <taxon>Polyporales</taxon>
        <taxon>Cerrenaceae</taxon>
        <taxon>Somion</taxon>
    </lineage>
</organism>
<evidence type="ECO:0000256" key="13">
    <source>
        <dbReference type="ARBA" id="ARBA00023239"/>
    </source>
</evidence>
<dbReference type="PRINTS" id="PR00869">
    <property type="entry name" value="DNAPOLX"/>
</dbReference>
<feature type="compositionally biased region" description="Basic and acidic residues" evidence="15">
    <location>
        <begin position="115"/>
        <end position="125"/>
    </location>
</feature>
<comment type="cofactor">
    <cofactor evidence="1">
        <name>Mn(2+)</name>
        <dbReference type="ChEBI" id="CHEBI:29035"/>
    </cofactor>
</comment>
<dbReference type="PANTHER" id="PTHR11276">
    <property type="entry name" value="DNA POLYMERASE TYPE-X FAMILY MEMBER"/>
    <property type="match status" value="1"/>
</dbReference>
<dbReference type="SUPFAM" id="SSF81301">
    <property type="entry name" value="Nucleotidyltransferase"/>
    <property type="match status" value="1"/>
</dbReference>
<dbReference type="InterPro" id="IPR001357">
    <property type="entry name" value="BRCT_dom"/>
</dbReference>
<feature type="region of interest" description="Disordered" evidence="15">
    <location>
        <begin position="93"/>
        <end position="302"/>
    </location>
</feature>
<dbReference type="SUPFAM" id="SSF81585">
    <property type="entry name" value="PsbU/PolX domain-like"/>
    <property type="match status" value="1"/>
</dbReference>
<evidence type="ECO:0000256" key="6">
    <source>
        <dbReference type="ARBA" id="ARBA00022679"/>
    </source>
</evidence>
<dbReference type="InterPro" id="IPR029398">
    <property type="entry name" value="PolB_thumb"/>
</dbReference>
<dbReference type="InterPro" id="IPR027421">
    <property type="entry name" value="DNA_pol_lamdba_lyase_dom_sf"/>
</dbReference>
<dbReference type="Gene3D" id="3.30.460.10">
    <property type="entry name" value="Beta Polymerase, domain 2"/>
    <property type="match status" value="1"/>
</dbReference>
<dbReference type="Pfam" id="PF14792">
    <property type="entry name" value="DNA_pol_B_palm"/>
    <property type="match status" value="1"/>
</dbReference>
<dbReference type="Pfam" id="PF14791">
    <property type="entry name" value="DNA_pol_B_thumb"/>
    <property type="match status" value="1"/>
</dbReference>
<feature type="compositionally biased region" description="Polar residues" evidence="15">
    <location>
        <begin position="159"/>
        <end position="171"/>
    </location>
</feature>
<dbReference type="PANTHER" id="PTHR11276:SF28">
    <property type="entry name" value="DNA POLYMERASE LAMBDA"/>
    <property type="match status" value="1"/>
</dbReference>
<evidence type="ECO:0000256" key="4">
    <source>
        <dbReference type="ARBA" id="ARBA00016513"/>
    </source>
</evidence>
<dbReference type="InterPro" id="IPR037160">
    <property type="entry name" value="DNA_Pol_thumb_sf"/>
</dbReference>
<comment type="similarity">
    <text evidence="2">Belongs to the DNA polymerase type-X family.</text>
</comment>
<dbReference type="CDD" id="cd00027">
    <property type="entry name" value="BRCT"/>
    <property type="match status" value="1"/>
</dbReference>
<dbReference type="EMBL" id="OZ037953">
    <property type="protein sequence ID" value="CAL1698495.1"/>
    <property type="molecule type" value="Genomic_DNA"/>
</dbReference>
<evidence type="ECO:0000259" key="16">
    <source>
        <dbReference type="PROSITE" id="PS50172"/>
    </source>
</evidence>
<keyword evidence="12" id="KW-0234">DNA repair</keyword>
<keyword evidence="11" id="KW-0238">DNA-binding</keyword>
<evidence type="ECO:0000313" key="18">
    <source>
        <dbReference type="Proteomes" id="UP001497453"/>
    </source>
</evidence>
<gene>
    <name evidence="17" type="ORF">GFSPODELE1_LOCUS2179</name>
</gene>
<keyword evidence="10" id="KW-0239">DNA-directed DNA polymerase</keyword>
<evidence type="ECO:0000256" key="12">
    <source>
        <dbReference type="ARBA" id="ARBA00023204"/>
    </source>
</evidence>